<organism evidence="1 2">
    <name type="scientific">Physcomitrium patens</name>
    <name type="common">Spreading-leaved earth moss</name>
    <name type="synonym">Physcomitrella patens</name>
    <dbReference type="NCBI Taxonomy" id="3218"/>
    <lineage>
        <taxon>Eukaryota</taxon>
        <taxon>Viridiplantae</taxon>
        <taxon>Streptophyta</taxon>
        <taxon>Embryophyta</taxon>
        <taxon>Bryophyta</taxon>
        <taxon>Bryophytina</taxon>
        <taxon>Bryopsida</taxon>
        <taxon>Funariidae</taxon>
        <taxon>Funariales</taxon>
        <taxon>Funariaceae</taxon>
        <taxon>Physcomitrium</taxon>
    </lineage>
</organism>
<keyword evidence="2" id="KW-1185">Reference proteome</keyword>
<dbReference type="Proteomes" id="UP000006727">
    <property type="component" value="Chromosome 8"/>
</dbReference>
<reference evidence="1" key="3">
    <citation type="submission" date="2020-12" db="UniProtKB">
        <authorList>
            <consortium name="EnsemblPlants"/>
        </authorList>
    </citation>
    <scope>IDENTIFICATION</scope>
</reference>
<dbReference type="EnsemblPlants" id="Pp3c8_7780V3.2">
    <property type="protein sequence ID" value="PAC:32963561.CDS.1"/>
    <property type="gene ID" value="Pp3c8_7780"/>
</dbReference>
<reference evidence="1 2" key="1">
    <citation type="journal article" date="2008" name="Science">
        <title>The Physcomitrella genome reveals evolutionary insights into the conquest of land by plants.</title>
        <authorList>
            <person name="Rensing S."/>
            <person name="Lang D."/>
            <person name="Zimmer A."/>
            <person name="Terry A."/>
            <person name="Salamov A."/>
            <person name="Shapiro H."/>
            <person name="Nishiyama T."/>
            <person name="Perroud P.-F."/>
            <person name="Lindquist E."/>
            <person name="Kamisugi Y."/>
            <person name="Tanahashi T."/>
            <person name="Sakakibara K."/>
            <person name="Fujita T."/>
            <person name="Oishi K."/>
            <person name="Shin-I T."/>
            <person name="Kuroki Y."/>
            <person name="Toyoda A."/>
            <person name="Suzuki Y."/>
            <person name="Hashimoto A."/>
            <person name="Yamaguchi K."/>
            <person name="Sugano A."/>
            <person name="Kohara Y."/>
            <person name="Fujiyama A."/>
            <person name="Anterola A."/>
            <person name="Aoki S."/>
            <person name="Ashton N."/>
            <person name="Barbazuk W.B."/>
            <person name="Barker E."/>
            <person name="Bennetzen J."/>
            <person name="Bezanilla M."/>
            <person name="Blankenship R."/>
            <person name="Cho S.H."/>
            <person name="Dutcher S."/>
            <person name="Estelle M."/>
            <person name="Fawcett J.A."/>
            <person name="Gundlach H."/>
            <person name="Hanada K."/>
            <person name="Heyl A."/>
            <person name="Hicks K.A."/>
            <person name="Hugh J."/>
            <person name="Lohr M."/>
            <person name="Mayer K."/>
            <person name="Melkozernov A."/>
            <person name="Murata T."/>
            <person name="Nelson D."/>
            <person name="Pils B."/>
            <person name="Prigge M."/>
            <person name="Reiss B."/>
            <person name="Renner T."/>
            <person name="Rombauts S."/>
            <person name="Rushton P."/>
            <person name="Sanderfoot A."/>
            <person name="Schween G."/>
            <person name="Shiu S.-H."/>
            <person name="Stueber K."/>
            <person name="Theodoulou F.L."/>
            <person name="Tu H."/>
            <person name="Van de Peer Y."/>
            <person name="Verrier P.J."/>
            <person name="Waters E."/>
            <person name="Wood A."/>
            <person name="Yang L."/>
            <person name="Cove D."/>
            <person name="Cuming A."/>
            <person name="Hasebe M."/>
            <person name="Lucas S."/>
            <person name="Mishler D.B."/>
            <person name="Reski R."/>
            <person name="Grigoriev I."/>
            <person name="Quatrano R.S."/>
            <person name="Boore J.L."/>
        </authorList>
    </citation>
    <scope>NUCLEOTIDE SEQUENCE [LARGE SCALE GENOMIC DNA]</scope>
    <source>
        <strain evidence="1 2">cv. Gransden 2004</strain>
    </source>
</reference>
<accession>A0A7I3ZV75</accession>
<dbReference type="InParanoid" id="A0A7I3ZV75"/>
<sequence length="173" mass="18982">MYMGMLTWAVVCRDRRDNRSELVQNGRCPDAVCRQRIRTHFRGVASMAHVPRFSFRAVGREFGESWHDGVASLEPHFNRSLSDEGVDVLSLTICGAGPVLSVFRQPNVCAVREVVTELGKSPIPSGPGALCVSPAQRVCRPGSRDGIGQVAHSEQLFQPRCPASERCMAQSLC</sequence>
<dbReference type="EMBL" id="ABEU02000008">
    <property type="status" value="NOT_ANNOTATED_CDS"/>
    <property type="molecule type" value="Genomic_DNA"/>
</dbReference>
<dbReference type="AlphaFoldDB" id="A0A7I3ZV75"/>
<reference evidence="1 2" key="2">
    <citation type="journal article" date="2018" name="Plant J.">
        <title>The Physcomitrella patens chromosome-scale assembly reveals moss genome structure and evolution.</title>
        <authorList>
            <person name="Lang D."/>
            <person name="Ullrich K.K."/>
            <person name="Murat F."/>
            <person name="Fuchs J."/>
            <person name="Jenkins J."/>
            <person name="Haas F.B."/>
            <person name="Piednoel M."/>
            <person name="Gundlach H."/>
            <person name="Van Bel M."/>
            <person name="Meyberg R."/>
            <person name="Vives C."/>
            <person name="Morata J."/>
            <person name="Symeonidi A."/>
            <person name="Hiss M."/>
            <person name="Muchero W."/>
            <person name="Kamisugi Y."/>
            <person name="Saleh O."/>
            <person name="Blanc G."/>
            <person name="Decker E.L."/>
            <person name="van Gessel N."/>
            <person name="Grimwood J."/>
            <person name="Hayes R.D."/>
            <person name="Graham S.W."/>
            <person name="Gunter L.E."/>
            <person name="McDaniel S.F."/>
            <person name="Hoernstein S.N.W."/>
            <person name="Larsson A."/>
            <person name="Li F.W."/>
            <person name="Perroud P.F."/>
            <person name="Phillips J."/>
            <person name="Ranjan P."/>
            <person name="Rokshar D.S."/>
            <person name="Rothfels C.J."/>
            <person name="Schneider L."/>
            <person name="Shu S."/>
            <person name="Stevenson D.W."/>
            <person name="Thummler F."/>
            <person name="Tillich M."/>
            <person name="Villarreal Aguilar J.C."/>
            <person name="Widiez T."/>
            <person name="Wong G.K."/>
            <person name="Wymore A."/>
            <person name="Zhang Y."/>
            <person name="Zimmer A.D."/>
            <person name="Quatrano R.S."/>
            <person name="Mayer K.F.X."/>
            <person name="Goodstein D."/>
            <person name="Casacuberta J.M."/>
            <person name="Vandepoele K."/>
            <person name="Reski R."/>
            <person name="Cuming A.C."/>
            <person name="Tuskan G.A."/>
            <person name="Maumus F."/>
            <person name="Salse J."/>
            <person name="Schmutz J."/>
            <person name="Rensing S.A."/>
        </authorList>
    </citation>
    <scope>NUCLEOTIDE SEQUENCE [LARGE SCALE GENOMIC DNA]</scope>
    <source>
        <strain evidence="1 2">cv. Gransden 2004</strain>
    </source>
</reference>
<dbReference type="Gramene" id="Pp3c8_7780V3.1">
    <property type="protein sequence ID" value="PAC:32963560.CDS.1"/>
    <property type="gene ID" value="Pp3c8_7780"/>
</dbReference>
<dbReference type="EnsemblPlants" id="Pp3c8_7780V3.1">
    <property type="protein sequence ID" value="PAC:32963560.CDS.1"/>
    <property type="gene ID" value="Pp3c8_7780"/>
</dbReference>
<proteinExistence type="predicted"/>
<evidence type="ECO:0000313" key="2">
    <source>
        <dbReference type="Proteomes" id="UP000006727"/>
    </source>
</evidence>
<evidence type="ECO:0000313" key="1">
    <source>
        <dbReference type="EnsemblPlants" id="PAC:32963561.CDS.1"/>
    </source>
</evidence>
<name>A0A7I3ZV75_PHYPA</name>
<protein>
    <submittedName>
        <fullName evidence="1">Uncharacterized protein</fullName>
    </submittedName>
</protein>
<dbReference type="Gramene" id="Pp3c8_7780V3.2">
    <property type="protein sequence ID" value="PAC:32963561.CDS.1"/>
    <property type="gene ID" value="Pp3c8_7780"/>
</dbReference>